<proteinExistence type="predicted"/>
<feature type="transmembrane region" description="Helical" evidence="1">
    <location>
        <begin position="62"/>
        <end position="84"/>
    </location>
</feature>
<reference evidence="2" key="1">
    <citation type="submission" date="2020-11" db="EMBL/GenBank/DDBJ databases">
        <title>Whole-genome analyses of Nonomuraea sp. K274.</title>
        <authorList>
            <person name="Veyisoglu A."/>
        </authorList>
    </citation>
    <scope>NUCLEOTIDE SEQUENCE</scope>
    <source>
        <strain evidence="2">K274</strain>
    </source>
</reference>
<name>A0A931F1B8_9ACTN</name>
<gene>
    <name evidence="2" type="ORF">ITP53_16390</name>
</gene>
<organism evidence="2 3">
    <name type="scientific">Nonomuraea cypriaca</name>
    <dbReference type="NCBI Taxonomy" id="1187855"/>
    <lineage>
        <taxon>Bacteria</taxon>
        <taxon>Bacillati</taxon>
        <taxon>Actinomycetota</taxon>
        <taxon>Actinomycetes</taxon>
        <taxon>Streptosporangiales</taxon>
        <taxon>Streptosporangiaceae</taxon>
        <taxon>Nonomuraea</taxon>
    </lineage>
</organism>
<keyword evidence="1" id="KW-1133">Transmembrane helix</keyword>
<protein>
    <submittedName>
        <fullName evidence="2">Uncharacterized protein</fullName>
    </submittedName>
</protein>
<feature type="transmembrane region" description="Helical" evidence="1">
    <location>
        <begin position="135"/>
        <end position="159"/>
    </location>
</feature>
<dbReference type="EMBL" id="JADOGI010000042">
    <property type="protein sequence ID" value="MBF8187283.1"/>
    <property type="molecule type" value="Genomic_DNA"/>
</dbReference>
<dbReference type="RefSeq" id="WP_195896243.1">
    <property type="nucleotide sequence ID" value="NZ_JADOGI010000042.1"/>
</dbReference>
<sequence>MARGRVGLVLLALGPVLAAAYAVVNHAAIRLASKAQVGGPEWEGGRVGADGMTALGVDSWRLVSWTSLLVGALAVAYVVIGVLLRRRSRGRAFLLVSSGVLIVPYALAFLVALLNPVRILAGLYDSPDFAAGIPSWQPAAALIPLAGGLAQAAGLAVVAGRRAKLGEESTPVTS</sequence>
<evidence type="ECO:0000256" key="1">
    <source>
        <dbReference type="SAM" id="Phobius"/>
    </source>
</evidence>
<keyword evidence="1" id="KW-0812">Transmembrane</keyword>
<keyword evidence="1" id="KW-0472">Membrane</keyword>
<comment type="caution">
    <text evidence="2">The sequence shown here is derived from an EMBL/GenBank/DDBJ whole genome shotgun (WGS) entry which is preliminary data.</text>
</comment>
<evidence type="ECO:0000313" key="3">
    <source>
        <dbReference type="Proteomes" id="UP000605361"/>
    </source>
</evidence>
<evidence type="ECO:0000313" key="2">
    <source>
        <dbReference type="EMBL" id="MBF8187283.1"/>
    </source>
</evidence>
<accession>A0A931F1B8</accession>
<dbReference type="Proteomes" id="UP000605361">
    <property type="component" value="Unassembled WGS sequence"/>
</dbReference>
<feature type="transmembrane region" description="Helical" evidence="1">
    <location>
        <begin position="93"/>
        <end position="115"/>
    </location>
</feature>
<keyword evidence="3" id="KW-1185">Reference proteome</keyword>
<dbReference type="AlphaFoldDB" id="A0A931F1B8"/>